<name>A0ABD3VZU8_SINWO</name>
<feature type="compositionally biased region" description="Polar residues" evidence="1">
    <location>
        <begin position="18"/>
        <end position="34"/>
    </location>
</feature>
<evidence type="ECO:0000313" key="4">
    <source>
        <dbReference type="Proteomes" id="UP001634394"/>
    </source>
</evidence>
<keyword evidence="4" id="KW-1185">Reference proteome</keyword>
<accession>A0ABD3VZU8</accession>
<evidence type="ECO:0000256" key="2">
    <source>
        <dbReference type="SAM" id="Phobius"/>
    </source>
</evidence>
<comment type="caution">
    <text evidence="3">The sequence shown here is derived from an EMBL/GenBank/DDBJ whole genome shotgun (WGS) entry which is preliminary data.</text>
</comment>
<reference evidence="3 4" key="1">
    <citation type="submission" date="2024-11" db="EMBL/GenBank/DDBJ databases">
        <title>Chromosome-level genome assembly of the freshwater bivalve Anodonta woodiana.</title>
        <authorList>
            <person name="Chen X."/>
        </authorList>
    </citation>
    <scope>NUCLEOTIDE SEQUENCE [LARGE SCALE GENOMIC DNA]</scope>
    <source>
        <strain evidence="3">MN2024</strain>
        <tissue evidence="3">Gills</tissue>
    </source>
</reference>
<feature type="compositionally biased region" description="Basic residues" evidence="1">
    <location>
        <begin position="1"/>
        <end position="17"/>
    </location>
</feature>
<keyword evidence="2" id="KW-0812">Transmembrane</keyword>
<sequence>MASRVCIRRSHEQKRKASLQSGNTDSSFRRGSNSHVSCSAFGIPGVIENNRRLSFPPGRLDIDTILRRNTSKFGRSDQLSPGRKYSDGSTAGTDKNGMDTIDIALINTRFRMFCFCLFALFLLVLFASLYRLLT</sequence>
<gene>
    <name evidence="3" type="ORF">ACJMK2_043379</name>
</gene>
<proteinExistence type="predicted"/>
<keyword evidence="2" id="KW-1133">Transmembrane helix</keyword>
<keyword evidence="2" id="KW-0472">Membrane</keyword>
<evidence type="ECO:0000256" key="1">
    <source>
        <dbReference type="SAM" id="MobiDB-lite"/>
    </source>
</evidence>
<dbReference type="EMBL" id="JBJQND010000009">
    <property type="protein sequence ID" value="KAL3866038.1"/>
    <property type="molecule type" value="Genomic_DNA"/>
</dbReference>
<organism evidence="3 4">
    <name type="scientific">Sinanodonta woodiana</name>
    <name type="common">Chinese pond mussel</name>
    <name type="synonym">Anodonta woodiana</name>
    <dbReference type="NCBI Taxonomy" id="1069815"/>
    <lineage>
        <taxon>Eukaryota</taxon>
        <taxon>Metazoa</taxon>
        <taxon>Spiralia</taxon>
        <taxon>Lophotrochozoa</taxon>
        <taxon>Mollusca</taxon>
        <taxon>Bivalvia</taxon>
        <taxon>Autobranchia</taxon>
        <taxon>Heteroconchia</taxon>
        <taxon>Palaeoheterodonta</taxon>
        <taxon>Unionida</taxon>
        <taxon>Unionoidea</taxon>
        <taxon>Unionidae</taxon>
        <taxon>Unioninae</taxon>
        <taxon>Sinanodonta</taxon>
    </lineage>
</organism>
<feature type="region of interest" description="Disordered" evidence="1">
    <location>
        <begin position="72"/>
        <end position="95"/>
    </location>
</feature>
<feature type="transmembrane region" description="Helical" evidence="2">
    <location>
        <begin position="112"/>
        <end position="133"/>
    </location>
</feature>
<evidence type="ECO:0000313" key="3">
    <source>
        <dbReference type="EMBL" id="KAL3866038.1"/>
    </source>
</evidence>
<dbReference type="AlphaFoldDB" id="A0ABD3VZU8"/>
<feature type="region of interest" description="Disordered" evidence="1">
    <location>
        <begin position="1"/>
        <end position="34"/>
    </location>
</feature>
<dbReference type="Proteomes" id="UP001634394">
    <property type="component" value="Unassembled WGS sequence"/>
</dbReference>
<protein>
    <submittedName>
        <fullName evidence="3">Uncharacterized protein</fullName>
    </submittedName>
</protein>